<reference evidence="2 3" key="1">
    <citation type="submission" date="2023-04" db="EMBL/GenBank/DDBJ databases">
        <title>Draft genome sequence of acteroides sedimenti strain YN3PY1.</title>
        <authorList>
            <person name="Yoshida N."/>
        </authorList>
    </citation>
    <scope>NUCLEOTIDE SEQUENCE [LARGE SCALE GENOMIC DNA]</scope>
    <source>
        <strain evidence="2 3">YN3PY1</strain>
    </source>
</reference>
<sequence>MENYRMELTQEEKEILQGKQGEVMVKVLKPIVVYGEAFGAKRLLPIKNPIHVVTGMSMTGLNAYYDMLDMLIHGGLKTKEPFTIDLRPFDFENVVYIEFG</sequence>
<gene>
    <name evidence="2" type="ORF">BSYN_17180</name>
</gene>
<organism evidence="2 3">
    <name type="scientific">Bacteroides sedimenti</name>
    <dbReference type="NCBI Taxonomy" id="2136147"/>
    <lineage>
        <taxon>Bacteria</taxon>
        <taxon>Pseudomonadati</taxon>
        <taxon>Bacteroidota</taxon>
        <taxon>Bacteroidia</taxon>
        <taxon>Bacteroidales</taxon>
        <taxon>Bacteroidaceae</taxon>
        <taxon>Bacteroides</taxon>
    </lineage>
</organism>
<evidence type="ECO:0000313" key="3">
    <source>
        <dbReference type="Proteomes" id="UP001496674"/>
    </source>
</evidence>
<evidence type="ECO:0000259" key="1">
    <source>
        <dbReference type="Pfam" id="PF04412"/>
    </source>
</evidence>
<dbReference type="RefSeq" id="WP_353330004.1">
    <property type="nucleotide sequence ID" value="NZ_AP028055.1"/>
</dbReference>
<protein>
    <recommendedName>
        <fullName evidence="1">Phosphomevalonate dehydratase large subunit-like domain-containing protein</fullName>
    </recommendedName>
</protein>
<dbReference type="EMBL" id="AP028055">
    <property type="protein sequence ID" value="BEG99453.1"/>
    <property type="molecule type" value="Genomic_DNA"/>
</dbReference>
<accession>A0ABN6Z4E7</accession>
<dbReference type="Proteomes" id="UP001496674">
    <property type="component" value="Chromosome"/>
</dbReference>
<proteinExistence type="predicted"/>
<feature type="domain" description="Phosphomevalonate dehydratase large subunit-like" evidence="1">
    <location>
        <begin position="6"/>
        <end position="94"/>
    </location>
</feature>
<dbReference type="InterPro" id="IPR007506">
    <property type="entry name" value="PMDh-L-like_dom"/>
</dbReference>
<keyword evidence="3" id="KW-1185">Reference proteome</keyword>
<name>A0ABN6Z4E7_9BACE</name>
<evidence type="ECO:0000313" key="2">
    <source>
        <dbReference type="EMBL" id="BEG99453.1"/>
    </source>
</evidence>
<dbReference type="Pfam" id="PF04412">
    <property type="entry name" value="AcnX"/>
    <property type="match status" value="1"/>
</dbReference>